<comment type="caution">
    <text evidence="3">The sequence shown here is derived from an EMBL/GenBank/DDBJ whole genome shotgun (WGS) entry which is preliminary data.</text>
</comment>
<dbReference type="GO" id="GO:0016413">
    <property type="term" value="F:O-acetyltransferase activity"/>
    <property type="evidence" value="ECO:0007669"/>
    <property type="project" value="InterPro"/>
</dbReference>
<gene>
    <name evidence="3" type="ORF">IFM89_037602</name>
</gene>
<comment type="similarity">
    <text evidence="1">Belongs to the PC-esterase family. TBL subfamily.</text>
</comment>
<organism evidence="3 4">
    <name type="scientific">Coptis chinensis</name>
    <dbReference type="NCBI Taxonomy" id="261450"/>
    <lineage>
        <taxon>Eukaryota</taxon>
        <taxon>Viridiplantae</taxon>
        <taxon>Streptophyta</taxon>
        <taxon>Embryophyta</taxon>
        <taxon>Tracheophyta</taxon>
        <taxon>Spermatophyta</taxon>
        <taxon>Magnoliopsida</taxon>
        <taxon>Ranunculales</taxon>
        <taxon>Ranunculaceae</taxon>
        <taxon>Coptidoideae</taxon>
        <taxon>Coptis</taxon>
    </lineage>
</organism>
<keyword evidence="4" id="KW-1185">Reference proteome</keyword>
<sequence length="161" mass="18097">MLMVTTHSKLRCRWDLIQEGNNTYEDMDRTVAFRKGLTTWAKWVDSDVDFAKTKVFFQGISPSHYNGSDWNDPGVTNCAKETQPVMGSTHPVTYQATTIVKDVLGTIENPVYLLDVTTLSQLRKDAHPSSYNGLGGMDCTHWCIPGLPDTWSQILYAALIH</sequence>
<reference evidence="3 4" key="1">
    <citation type="submission" date="2020-10" db="EMBL/GenBank/DDBJ databases">
        <title>The Coptis chinensis genome and diversification of protoberbering-type alkaloids.</title>
        <authorList>
            <person name="Wang B."/>
            <person name="Shu S."/>
            <person name="Song C."/>
            <person name="Liu Y."/>
        </authorList>
    </citation>
    <scope>NUCLEOTIDE SEQUENCE [LARGE SCALE GENOMIC DNA]</scope>
    <source>
        <strain evidence="3">HL-2020</strain>
        <tissue evidence="3">Leaf</tissue>
    </source>
</reference>
<dbReference type="OrthoDB" id="630188at2759"/>
<evidence type="ECO:0000313" key="4">
    <source>
        <dbReference type="Proteomes" id="UP000631114"/>
    </source>
</evidence>
<dbReference type="PANTHER" id="PTHR32285">
    <property type="entry name" value="PROTEIN TRICHOME BIREFRINGENCE-LIKE 9-RELATED"/>
    <property type="match status" value="1"/>
</dbReference>
<dbReference type="EMBL" id="JADFTS010000008">
    <property type="protein sequence ID" value="KAF9595173.1"/>
    <property type="molecule type" value="Genomic_DNA"/>
</dbReference>
<dbReference type="PANTHER" id="PTHR32285:SF36">
    <property type="entry name" value="PROTEIN TRICHOME BIREFRINGENCE-LIKE 38"/>
    <property type="match status" value="1"/>
</dbReference>
<dbReference type="Pfam" id="PF13839">
    <property type="entry name" value="PC-Esterase"/>
    <property type="match status" value="1"/>
</dbReference>
<feature type="domain" description="Trichome birefringence-like C-terminal" evidence="2">
    <location>
        <begin position="8"/>
        <end position="157"/>
    </location>
</feature>
<dbReference type="InterPro" id="IPR029962">
    <property type="entry name" value="TBL"/>
</dbReference>
<dbReference type="InterPro" id="IPR026057">
    <property type="entry name" value="TBL_C"/>
</dbReference>
<dbReference type="GO" id="GO:0005794">
    <property type="term" value="C:Golgi apparatus"/>
    <property type="evidence" value="ECO:0007669"/>
    <property type="project" value="TreeGrafter"/>
</dbReference>
<evidence type="ECO:0000259" key="2">
    <source>
        <dbReference type="Pfam" id="PF13839"/>
    </source>
</evidence>
<proteinExistence type="inferred from homology"/>
<name>A0A835HBM3_9MAGN</name>
<protein>
    <recommendedName>
        <fullName evidence="2">Trichome birefringence-like C-terminal domain-containing protein</fullName>
    </recommendedName>
</protein>
<dbReference type="AlphaFoldDB" id="A0A835HBM3"/>
<evidence type="ECO:0000313" key="3">
    <source>
        <dbReference type="EMBL" id="KAF9595173.1"/>
    </source>
</evidence>
<evidence type="ECO:0000256" key="1">
    <source>
        <dbReference type="ARBA" id="ARBA00007727"/>
    </source>
</evidence>
<dbReference type="Proteomes" id="UP000631114">
    <property type="component" value="Unassembled WGS sequence"/>
</dbReference>
<accession>A0A835HBM3</accession>